<dbReference type="PANTHER" id="PTHR39069:SF8">
    <property type="entry name" value="FI17111P1"/>
    <property type="match status" value="1"/>
</dbReference>
<dbReference type="Proteomes" id="UP001497644">
    <property type="component" value="Chromosome 1"/>
</dbReference>
<protein>
    <recommendedName>
        <fullName evidence="4">EB domain-containing protein</fullName>
    </recommendedName>
</protein>
<evidence type="ECO:0008006" key="4">
    <source>
        <dbReference type="Google" id="ProtNLM"/>
    </source>
</evidence>
<keyword evidence="3" id="KW-1185">Reference proteome</keyword>
<name>A0AAV2N2J8_9HYME</name>
<organism evidence="2 3">
    <name type="scientific">Lasius platythorax</name>
    <dbReference type="NCBI Taxonomy" id="488582"/>
    <lineage>
        <taxon>Eukaryota</taxon>
        <taxon>Metazoa</taxon>
        <taxon>Ecdysozoa</taxon>
        <taxon>Arthropoda</taxon>
        <taxon>Hexapoda</taxon>
        <taxon>Insecta</taxon>
        <taxon>Pterygota</taxon>
        <taxon>Neoptera</taxon>
        <taxon>Endopterygota</taxon>
        <taxon>Hymenoptera</taxon>
        <taxon>Apocrita</taxon>
        <taxon>Aculeata</taxon>
        <taxon>Formicoidea</taxon>
        <taxon>Formicidae</taxon>
        <taxon>Formicinae</taxon>
        <taxon>Lasius</taxon>
        <taxon>Lasius</taxon>
    </lineage>
</organism>
<sequence>MTTLVRISLILCALADYSRCQQPLEHAVNVHVGGNCERDAECIGNAYCRWQQNCLCEPYYSPSPDKSMCIATVGLSCEDHTTCQTMANGECRQGTCACKDDFFLDSSNSSNCIPRPAKVGDRCQITTICQESFDYALCVNEQCQCYSGYHFVNETKACVPNRDLYNNCTHDYDCYVSNKSLDILECKNGQCVCKEGEPQCAKGSLLTAAGMIVLISLLLQRIAQ</sequence>
<dbReference type="EMBL" id="OZ034824">
    <property type="protein sequence ID" value="CAL1673729.1"/>
    <property type="molecule type" value="Genomic_DNA"/>
</dbReference>
<keyword evidence="1" id="KW-0732">Signal</keyword>
<feature type="signal peptide" evidence="1">
    <location>
        <begin position="1"/>
        <end position="20"/>
    </location>
</feature>
<dbReference type="AlphaFoldDB" id="A0AAV2N2J8"/>
<evidence type="ECO:0000313" key="3">
    <source>
        <dbReference type="Proteomes" id="UP001497644"/>
    </source>
</evidence>
<dbReference type="PANTHER" id="PTHR39069">
    <property type="entry name" value="ECDYSONE-INDUCIBLE GENE E1, ISOFORM A"/>
    <property type="match status" value="1"/>
</dbReference>
<proteinExistence type="predicted"/>
<evidence type="ECO:0000256" key="1">
    <source>
        <dbReference type="SAM" id="SignalP"/>
    </source>
</evidence>
<gene>
    <name evidence="2" type="ORF">LPLAT_LOCUS549</name>
</gene>
<feature type="chain" id="PRO_5043965657" description="EB domain-containing protein" evidence="1">
    <location>
        <begin position="21"/>
        <end position="224"/>
    </location>
</feature>
<reference evidence="2 3" key="1">
    <citation type="submission" date="2024-04" db="EMBL/GenBank/DDBJ databases">
        <authorList>
            <consortium name="Molecular Ecology Group"/>
        </authorList>
    </citation>
    <scope>NUCLEOTIDE SEQUENCE [LARGE SCALE GENOMIC DNA]</scope>
</reference>
<accession>A0AAV2N2J8</accession>
<evidence type="ECO:0000313" key="2">
    <source>
        <dbReference type="EMBL" id="CAL1673729.1"/>
    </source>
</evidence>